<dbReference type="STRING" id="1174501.SAMN05216192_102341"/>
<evidence type="ECO:0000313" key="3">
    <source>
        <dbReference type="Proteomes" id="UP000199050"/>
    </source>
</evidence>
<keyword evidence="1" id="KW-0812">Transmembrane</keyword>
<keyword evidence="1" id="KW-1133">Transmembrane helix</keyword>
<dbReference type="EMBL" id="FNDX01000002">
    <property type="protein sequence ID" value="SDI02973.1"/>
    <property type="molecule type" value="Genomic_DNA"/>
</dbReference>
<reference evidence="3" key="1">
    <citation type="submission" date="2016-10" db="EMBL/GenBank/DDBJ databases">
        <authorList>
            <person name="Varghese N."/>
            <person name="Submissions S."/>
        </authorList>
    </citation>
    <scope>NUCLEOTIDE SEQUENCE [LARGE SCALE GENOMIC DNA]</scope>
    <source>
        <strain evidence="3">CGMCC 1.11012</strain>
    </source>
</reference>
<evidence type="ECO:0000256" key="1">
    <source>
        <dbReference type="SAM" id="Phobius"/>
    </source>
</evidence>
<keyword evidence="3" id="KW-1185">Reference proteome</keyword>
<sequence length="58" mass="6792">MKKHNLHKTFRALLPLIFILALTLAFQLTAFLIGVMENLAKESYRIGYMFGSFLEWMI</sequence>
<proteinExistence type="predicted"/>
<organism evidence="2 3">
    <name type="scientific">Paenibacillus typhae</name>
    <dbReference type="NCBI Taxonomy" id="1174501"/>
    <lineage>
        <taxon>Bacteria</taxon>
        <taxon>Bacillati</taxon>
        <taxon>Bacillota</taxon>
        <taxon>Bacilli</taxon>
        <taxon>Bacillales</taxon>
        <taxon>Paenibacillaceae</taxon>
        <taxon>Paenibacillus</taxon>
    </lineage>
</organism>
<name>A0A1G8H8P0_9BACL</name>
<dbReference type="AlphaFoldDB" id="A0A1G8H8P0"/>
<keyword evidence="1" id="KW-0472">Membrane</keyword>
<gene>
    <name evidence="2" type="ORF">SAMN05216192_102341</name>
</gene>
<accession>A0A1G8H8P0</accession>
<feature type="transmembrane region" description="Helical" evidence="1">
    <location>
        <begin position="12"/>
        <end position="35"/>
    </location>
</feature>
<dbReference type="Proteomes" id="UP000199050">
    <property type="component" value="Unassembled WGS sequence"/>
</dbReference>
<evidence type="ECO:0000313" key="2">
    <source>
        <dbReference type="EMBL" id="SDI02973.1"/>
    </source>
</evidence>
<dbReference type="RefSeq" id="WP_167360587.1">
    <property type="nucleotide sequence ID" value="NZ_CBCSKY010000003.1"/>
</dbReference>
<protein>
    <submittedName>
        <fullName evidence="2">Uncharacterized protein</fullName>
    </submittedName>
</protein>